<organism evidence="3 4">
    <name type="scientific">Pseudoalteromonas tetraodonis GFC</name>
    <dbReference type="NCBI Taxonomy" id="1315271"/>
    <lineage>
        <taxon>Bacteria</taxon>
        <taxon>Pseudomonadati</taxon>
        <taxon>Pseudomonadota</taxon>
        <taxon>Gammaproteobacteria</taxon>
        <taxon>Alteromonadales</taxon>
        <taxon>Pseudoalteromonadaceae</taxon>
        <taxon>Pseudoalteromonas</taxon>
    </lineage>
</organism>
<dbReference type="Proteomes" id="UP001161408">
    <property type="component" value="Unassembled WGS sequence"/>
</dbReference>
<evidence type="ECO:0000256" key="2">
    <source>
        <dbReference type="SAM" id="Phobius"/>
    </source>
</evidence>
<accession>A0AA37S4Y9</accession>
<dbReference type="AlphaFoldDB" id="A0AA37S4Y9"/>
<dbReference type="RefSeq" id="WP_024606317.1">
    <property type="nucleotide sequence ID" value="NZ_BJXY01000051.1"/>
</dbReference>
<name>A0AA37S4Y9_9GAMM</name>
<keyword evidence="2" id="KW-0472">Membrane</keyword>
<dbReference type="EMBL" id="BSNE01000020">
    <property type="protein sequence ID" value="GLQ03946.1"/>
    <property type="molecule type" value="Genomic_DNA"/>
</dbReference>
<evidence type="ECO:0000313" key="4">
    <source>
        <dbReference type="Proteomes" id="UP001161408"/>
    </source>
</evidence>
<reference evidence="3" key="1">
    <citation type="journal article" date="2014" name="Int. J. Syst. Evol. Microbiol.">
        <title>Complete genome sequence of Corynebacterium casei LMG S-19264T (=DSM 44701T), isolated from a smear-ripened cheese.</title>
        <authorList>
            <consortium name="US DOE Joint Genome Institute (JGI-PGF)"/>
            <person name="Walter F."/>
            <person name="Albersmeier A."/>
            <person name="Kalinowski J."/>
            <person name="Ruckert C."/>
        </authorList>
    </citation>
    <scope>NUCLEOTIDE SEQUENCE</scope>
    <source>
        <strain evidence="3">NBRC 103034</strain>
    </source>
</reference>
<keyword evidence="2" id="KW-1133">Transmembrane helix</keyword>
<comment type="caution">
    <text evidence="3">The sequence shown here is derived from an EMBL/GenBank/DDBJ whole genome shotgun (WGS) entry which is preliminary data.</text>
</comment>
<keyword evidence="1" id="KW-0175">Coiled coil</keyword>
<feature type="transmembrane region" description="Helical" evidence="2">
    <location>
        <begin position="97"/>
        <end position="121"/>
    </location>
</feature>
<evidence type="ECO:0000313" key="3">
    <source>
        <dbReference type="EMBL" id="GLQ03946.1"/>
    </source>
</evidence>
<gene>
    <name evidence="3" type="ORF">GCM10007914_28270</name>
</gene>
<protein>
    <submittedName>
        <fullName evidence="3">Uncharacterized protein</fullName>
    </submittedName>
</protein>
<dbReference type="GeneID" id="300942902"/>
<keyword evidence="2" id="KW-0812">Transmembrane</keyword>
<keyword evidence="4" id="KW-1185">Reference proteome</keyword>
<sequence>MAILSIRIDDKLKESLSSEAQKEGISLSEYVKKSLEIKSVDTHILATEKNLKSSVDSIKDLALVSQETVHEVELNIQRLNESLKNANHLKEIKKLKWILISISLIFVSISIPIFHFNIAYFKTFFY</sequence>
<proteinExistence type="predicted"/>
<feature type="coiled-coil region" evidence="1">
    <location>
        <begin position="69"/>
        <end position="96"/>
    </location>
</feature>
<reference evidence="3" key="2">
    <citation type="submission" date="2023-01" db="EMBL/GenBank/DDBJ databases">
        <title>Draft genome sequence of Pseudoalteromonas tetraodonis strain NBRC 103034.</title>
        <authorList>
            <person name="Sun Q."/>
            <person name="Mori K."/>
        </authorList>
    </citation>
    <scope>NUCLEOTIDE SEQUENCE</scope>
    <source>
        <strain evidence="3">NBRC 103034</strain>
    </source>
</reference>
<evidence type="ECO:0000256" key="1">
    <source>
        <dbReference type="SAM" id="Coils"/>
    </source>
</evidence>